<organism evidence="2 3">
    <name type="scientific">Desulfobaculum bizertense DSM 18034</name>
    <dbReference type="NCBI Taxonomy" id="1121442"/>
    <lineage>
        <taxon>Bacteria</taxon>
        <taxon>Pseudomonadati</taxon>
        <taxon>Thermodesulfobacteriota</taxon>
        <taxon>Desulfovibrionia</taxon>
        <taxon>Desulfovibrionales</taxon>
        <taxon>Desulfovibrionaceae</taxon>
        <taxon>Desulfobaculum</taxon>
    </lineage>
</organism>
<dbReference type="Gene3D" id="3.90.580.10">
    <property type="entry name" value="Zinc finger, CHC2-type domain"/>
    <property type="match status" value="1"/>
</dbReference>
<name>A0A1T4X3D6_9BACT</name>
<keyword evidence="2" id="KW-0347">Helicase</keyword>
<proteinExistence type="predicted"/>
<keyword evidence="2" id="KW-0378">Hydrolase</keyword>
<dbReference type="OrthoDB" id="8967890at2"/>
<dbReference type="Proteomes" id="UP000189733">
    <property type="component" value="Unassembled WGS sequence"/>
</dbReference>
<accession>A0A1T4X3D6</accession>
<protein>
    <submittedName>
        <fullName evidence="2">Zinc-binding domain of primase-helicase</fullName>
    </submittedName>
</protein>
<reference evidence="2 3" key="1">
    <citation type="submission" date="2017-02" db="EMBL/GenBank/DDBJ databases">
        <authorList>
            <person name="Peterson S.W."/>
        </authorList>
    </citation>
    <scope>NUCLEOTIDE SEQUENCE [LARGE SCALE GENOMIC DNA]</scope>
    <source>
        <strain evidence="2 3">DSM 18034</strain>
    </source>
</reference>
<sequence length="449" mass="50172">MNVLKLAEEDGCTGRKVSTRKGGEYHGPCPGCGGKDRFLIWPEQNGGEGSWWCRICGQGGDLIQYLREFRGMSFKDAAAMSSRPTSPKAPGAAPKPQAFVPRRMESPKEMWRCKSNALVTWAHRKLLQTPSALDMLAARGIGLEAVKAFRLGWNPGEQGRDCYRDRTAWGLPEEFKDNGKPKKLWIPRGLVIPTFRDGLLYRVRIRRAAPREFGPKYYVLPGSGMGPMILHEDAKAFVVVEAELDAIACAAATGFTIGAVGLGSISTKPDEFGHKVFQKSLCILNALDFEPAQDEDADPKAAKSEEMKKRIRGWWQKTYPQAKRWPVPVGKDPGEAVAEGVQLREWIRAGLTPAFLVAASKKEKRAEAPAKIPQAVIDFQRELTGKPISMELSGESGAELIFDDKWAQAHWNEFRRLADRFWEPEIMEWMEALPVNRVSAENILKYCKN</sequence>
<keyword evidence="2" id="KW-0547">Nucleotide-binding</keyword>
<dbReference type="AlphaFoldDB" id="A0A1T4X3D6"/>
<dbReference type="InterPro" id="IPR013237">
    <property type="entry name" value="Phage_T7_Gp4_N"/>
</dbReference>
<dbReference type="GO" id="GO:0006260">
    <property type="term" value="P:DNA replication"/>
    <property type="evidence" value="ECO:0007669"/>
    <property type="project" value="InterPro"/>
</dbReference>
<feature type="domain" description="DNA primase/helicase Gp4 N-terminal Bacteriophage T7-like" evidence="1">
    <location>
        <begin position="24"/>
        <end position="62"/>
    </location>
</feature>
<gene>
    <name evidence="2" type="ORF">SAMN02745702_02954</name>
</gene>
<dbReference type="EMBL" id="FUYA01000019">
    <property type="protein sequence ID" value="SKA84124.1"/>
    <property type="molecule type" value="Genomic_DNA"/>
</dbReference>
<evidence type="ECO:0000259" key="1">
    <source>
        <dbReference type="SMART" id="SM00778"/>
    </source>
</evidence>
<evidence type="ECO:0000313" key="2">
    <source>
        <dbReference type="EMBL" id="SKA84124.1"/>
    </source>
</evidence>
<dbReference type="SUPFAM" id="SSF57783">
    <property type="entry name" value="Zinc beta-ribbon"/>
    <property type="match status" value="1"/>
</dbReference>
<dbReference type="InterPro" id="IPR036977">
    <property type="entry name" value="DNA_primase_Znf_CHC2"/>
</dbReference>
<keyword evidence="3" id="KW-1185">Reference proteome</keyword>
<dbReference type="STRING" id="1121442.SAMN02745702_02954"/>
<dbReference type="SMART" id="SM00778">
    <property type="entry name" value="Prim_Zn_Ribbon"/>
    <property type="match status" value="1"/>
</dbReference>
<keyword evidence="2" id="KW-0067">ATP-binding</keyword>
<evidence type="ECO:0000313" key="3">
    <source>
        <dbReference type="Proteomes" id="UP000189733"/>
    </source>
</evidence>
<dbReference type="GO" id="GO:0004386">
    <property type="term" value="F:helicase activity"/>
    <property type="evidence" value="ECO:0007669"/>
    <property type="project" value="UniProtKB-KW"/>
</dbReference>
<dbReference type="RefSeq" id="WP_078686214.1">
    <property type="nucleotide sequence ID" value="NZ_FUYA01000019.1"/>
</dbReference>
<dbReference type="GO" id="GO:0003677">
    <property type="term" value="F:DNA binding"/>
    <property type="evidence" value="ECO:0007669"/>
    <property type="project" value="InterPro"/>
</dbReference>
<dbReference type="Pfam" id="PF08273">
    <property type="entry name" value="Zn_Ribbon_Prim"/>
    <property type="match status" value="1"/>
</dbReference>
<dbReference type="GO" id="GO:0008270">
    <property type="term" value="F:zinc ion binding"/>
    <property type="evidence" value="ECO:0007669"/>
    <property type="project" value="InterPro"/>
</dbReference>